<protein>
    <submittedName>
        <fullName evidence="1">Uncharacterized protein</fullName>
    </submittedName>
</protein>
<gene>
    <name evidence="1" type="primary">ORF212538</name>
</gene>
<organism evidence="1">
    <name type="scientific">Arion vulgaris</name>
    <dbReference type="NCBI Taxonomy" id="1028688"/>
    <lineage>
        <taxon>Eukaryota</taxon>
        <taxon>Metazoa</taxon>
        <taxon>Spiralia</taxon>
        <taxon>Lophotrochozoa</taxon>
        <taxon>Mollusca</taxon>
        <taxon>Gastropoda</taxon>
        <taxon>Heterobranchia</taxon>
        <taxon>Euthyneura</taxon>
        <taxon>Panpulmonata</taxon>
        <taxon>Eupulmonata</taxon>
        <taxon>Stylommatophora</taxon>
        <taxon>Helicina</taxon>
        <taxon>Arionoidea</taxon>
        <taxon>Arionidae</taxon>
        <taxon>Arion</taxon>
    </lineage>
</organism>
<feature type="non-terminal residue" evidence="1">
    <location>
        <position position="1"/>
    </location>
</feature>
<dbReference type="AlphaFoldDB" id="A0A0B7BUH0"/>
<reference evidence="1" key="1">
    <citation type="submission" date="2014-12" db="EMBL/GenBank/DDBJ databases">
        <title>Insight into the proteome of Arion vulgaris.</title>
        <authorList>
            <person name="Aradska J."/>
            <person name="Bulat T."/>
            <person name="Smidak R."/>
            <person name="Sarate P."/>
            <person name="Gangsoo J."/>
            <person name="Sialana F."/>
            <person name="Bilban M."/>
            <person name="Lubec G."/>
        </authorList>
    </citation>
    <scope>NUCLEOTIDE SEQUENCE</scope>
    <source>
        <tissue evidence="1">Skin</tissue>
    </source>
</reference>
<sequence>CEQKTNTKLVSQIRVSMKLHPEHFKSFRLVCLVTTYRLLLSTKSLKAKSSVIKEHRSHGPIQKTILEYHIGFTSFNFEARDWQ</sequence>
<evidence type="ECO:0000313" key="1">
    <source>
        <dbReference type="EMBL" id="CEK96562.1"/>
    </source>
</evidence>
<proteinExistence type="predicted"/>
<dbReference type="EMBL" id="HACG01049697">
    <property type="protein sequence ID" value="CEK96562.1"/>
    <property type="molecule type" value="Transcribed_RNA"/>
</dbReference>
<name>A0A0B7BUH0_9EUPU</name>
<feature type="non-terminal residue" evidence="1">
    <location>
        <position position="83"/>
    </location>
</feature>
<accession>A0A0B7BUH0</accession>